<dbReference type="InterPro" id="IPR046358">
    <property type="entry name" value="Flagellin_C"/>
</dbReference>
<evidence type="ECO:0000256" key="3">
    <source>
        <dbReference type="ARBA" id="ARBA00023143"/>
    </source>
</evidence>
<dbReference type="InterPro" id="IPR001029">
    <property type="entry name" value="Flagellin_N"/>
</dbReference>
<keyword evidence="8" id="KW-1185">Reference proteome</keyword>
<dbReference type="Proteomes" id="UP001565927">
    <property type="component" value="Unassembled WGS sequence"/>
</dbReference>
<evidence type="ECO:0000259" key="5">
    <source>
        <dbReference type="Pfam" id="PF00669"/>
    </source>
</evidence>
<dbReference type="Gene3D" id="3.30.70.2120">
    <property type="match status" value="1"/>
</dbReference>
<dbReference type="PANTHER" id="PTHR42792:SF2">
    <property type="entry name" value="FLAGELLIN"/>
    <property type="match status" value="1"/>
</dbReference>
<evidence type="ECO:0000259" key="6">
    <source>
        <dbReference type="Pfam" id="PF00700"/>
    </source>
</evidence>
<dbReference type="PRINTS" id="PR00207">
    <property type="entry name" value="FLAGELLIN"/>
</dbReference>
<organism evidence="7 8">
    <name type="scientific">Kineococcus halophytocola</name>
    <dbReference type="NCBI Taxonomy" id="3234027"/>
    <lineage>
        <taxon>Bacteria</taxon>
        <taxon>Bacillati</taxon>
        <taxon>Actinomycetota</taxon>
        <taxon>Actinomycetes</taxon>
        <taxon>Kineosporiales</taxon>
        <taxon>Kineosporiaceae</taxon>
        <taxon>Kineococcus</taxon>
    </lineage>
</organism>
<comment type="function">
    <text evidence="4">Flagellin is the subunit protein which polymerizes to form the filaments of bacterial flagella.</text>
</comment>
<comment type="subcellular location">
    <subcellularLocation>
        <location evidence="4">Secreted</location>
    </subcellularLocation>
    <subcellularLocation>
        <location evidence="4">Bacterial flagellum</location>
    </subcellularLocation>
</comment>
<feature type="domain" description="Flagellin N-terminal" evidence="5">
    <location>
        <begin position="5"/>
        <end position="143"/>
    </location>
</feature>
<keyword evidence="7" id="KW-0966">Cell projection</keyword>
<name>A0ABV4H7H5_9ACTN</name>
<comment type="caution">
    <text evidence="7">The sequence shown here is derived from an EMBL/GenBank/DDBJ whole genome shotgun (WGS) entry which is preliminary data.</text>
</comment>
<dbReference type="InterPro" id="IPR001492">
    <property type="entry name" value="Flagellin"/>
</dbReference>
<accession>A0ABV4H7H5</accession>
<keyword evidence="7" id="KW-0969">Cilium</keyword>
<keyword evidence="3 4" id="KW-0975">Bacterial flagellum</keyword>
<keyword evidence="7" id="KW-0282">Flagellum</keyword>
<evidence type="ECO:0000313" key="7">
    <source>
        <dbReference type="EMBL" id="MEZ0166747.1"/>
    </source>
</evidence>
<evidence type="ECO:0000256" key="1">
    <source>
        <dbReference type="ARBA" id="ARBA00005709"/>
    </source>
</evidence>
<reference evidence="7 8" key="1">
    <citation type="submission" date="2024-07" db="EMBL/GenBank/DDBJ databases">
        <authorList>
            <person name="Thanompreechachai J."/>
            <person name="Duangmal K."/>
        </authorList>
    </citation>
    <scope>NUCLEOTIDE SEQUENCE [LARGE SCALE GENOMIC DNA]</scope>
    <source>
        <strain evidence="7 8">LSe6-4</strain>
    </source>
</reference>
<dbReference type="InterPro" id="IPR042187">
    <property type="entry name" value="Flagellin_C_sub2"/>
</dbReference>
<evidence type="ECO:0000256" key="4">
    <source>
        <dbReference type="RuleBase" id="RU362073"/>
    </source>
</evidence>
<comment type="similarity">
    <text evidence="1 4">Belongs to the bacterial flagellin family.</text>
</comment>
<evidence type="ECO:0000313" key="8">
    <source>
        <dbReference type="Proteomes" id="UP001565927"/>
    </source>
</evidence>
<keyword evidence="4" id="KW-0964">Secreted</keyword>
<dbReference type="Pfam" id="PF00700">
    <property type="entry name" value="Flagellin_C"/>
    <property type="match status" value="1"/>
</dbReference>
<sequence length="500" mass="49942">MGLRIQNNIAALNSYNNVNRTDKAVSGSLEKLSSGFRINKAADDAAGLVVSEGLRSQIGGMTVAARNAQDGINVAQSADGALGVTTNILQRMRDLAVQASSGGAQDANAQKAANLEFGKLKEELTRITNTTAFGGQKLLDGNYKGVFQVGANAGEQLKVNLTSAALTGVEPTATFRAAKADVVANPGGGAAKTLTITQNGVDATVTIAAGASAQAVADAVATSTNNAFTGALDNGGNLVITSASSDSPITAKVGTSDLTAAPTPTPAPSKAAIAGTDLATPSGADKIFTITMGTKTASFTVADGTSDVAAAIETGLASNPDFQVQKDAVSGELRITSKANSSTAISVTYGGATPTPVPGANTTTGVADPAPTAPVTGPTGFDAAGLGLSAINLVDGTTPTDISKNVAASQAAINAIDAALRGVGTARATIGASQNRFEYALSSLNVSIENITASESAIRDTDMAAEMTKFTKNQILSQAGTSMLAQANSSTQNILTLLRG</sequence>
<dbReference type="Gene3D" id="1.20.1330.10">
    <property type="entry name" value="f41 fragment of flagellin, N-terminal domain"/>
    <property type="match status" value="2"/>
</dbReference>
<protein>
    <recommendedName>
        <fullName evidence="2 4">Flagellin</fullName>
    </recommendedName>
</protein>
<evidence type="ECO:0000256" key="2">
    <source>
        <dbReference type="ARBA" id="ARBA00020110"/>
    </source>
</evidence>
<dbReference type="Gene3D" id="6.10.10.10">
    <property type="entry name" value="Flagellar export chaperone, C-terminal domain"/>
    <property type="match status" value="1"/>
</dbReference>
<proteinExistence type="inferred from homology"/>
<gene>
    <name evidence="7" type="ORF">AB2L27_18475</name>
</gene>
<dbReference type="PANTHER" id="PTHR42792">
    <property type="entry name" value="FLAGELLIN"/>
    <property type="match status" value="1"/>
</dbReference>
<feature type="domain" description="Flagellin C-terminal" evidence="6">
    <location>
        <begin position="413"/>
        <end position="498"/>
    </location>
</feature>
<dbReference type="EMBL" id="JBGFTU010000027">
    <property type="protein sequence ID" value="MEZ0166747.1"/>
    <property type="molecule type" value="Genomic_DNA"/>
</dbReference>
<dbReference type="RefSeq" id="WP_370442960.1">
    <property type="nucleotide sequence ID" value="NZ_JBGFTU010000027.1"/>
</dbReference>
<dbReference type="Pfam" id="PF00669">
    <property type="entry name" value="Flagellin_N"/>
    <property type="match status" value="1"/>
</dbReference>
<dbReference type="SUPFAM" id="SSF64518">
    <property type="entry name" value="Phase 1 flagellin"/>
    <property type="match status" value="1"/>
</dbReference>